<dbReference type="SUPFAM" id="SSF53335">
    <property type="entry name" value="S-adenosyl-L-methionine-dependent methyltransferases"/>
    <property type="match status" value="1"/>
</dbReference>
<keyword evidence="6" id="KW-1185">Reference proteome</keyword>
<dbReference type="GO" id="GO:0008757">
    <property type="term" value="F:S-adenosylmethionine-dependent methyltransferase activity"/>
    <property type="evidence" value="ECO:0007669"/>
    <property type="project" value="InterPro"/>
</dbReference>
<evidence type="ECO:0000256" key="2">
    <source>
        <dbReference type="ARBA" id="ARBA00022603"/>
    </source>
</evidence>
<dbReference type="EMBL" id="FNFY01000002">
    <property type="protein sequence ID" value="SDK36211.1"/>
    <property type="molecule type" value="Genomic_DNA"/>
</dbReference>
<dbReference type="GO" id="GO:0032259">
    <property type="term" value="P:methylation"/>
    <property type="evidence" value="ECO:0007669"/>
    <property type="project" value="UniProtKB-KW"/>
</dbReference>
<dbReference type="PANTHER" id="PTHR44942:SF4">
    <property type="entry name" value="METHYLTRANSFERASE TYPE 11 DOMAIN-CONTAINING PROTEIN"/>
    <property type="match status" value="1"/>
</dbReference>
<name>A0A1G9B9M0_9BACL</name>
<accession>A0A1G9B9M0</accession>
<evidence type="ECO:0000313" key="5">
    <source>
        <dbReference type="EMBL" id="SDK36211.1"/>
    </source>
</evidence>
<dbReference type="CDD" id="cd02440">
    <property type="entry name" value="AdoMet_MTases"/>
    <property type="match status" value="1"/>
</dbReference>
<dbReference type="OrthoDB" id="9797252at2"/>
<dbReference type="AlphaFoldDB" id="A0A1G9B9M0"/>
<dbReference type="RefSeq" id="WP_092984276.1">
    <property type="nucleotide sequence ID" value="NZ_FNFY01000002.1"/>
</dbReference>
<dbReference type="InterPro" id="IPR029063">
    <property type="entry name" value="SAM-dependent_MTases_sf"/>
</dbReference>
<dbReference type="InterPro" id="IPR013216">
    <property type="entry name" value="Methyltransf_11"/>
</dbReference>
<evidence type="ECO:0000259" key="4">
    <source>
        <dbReference type="Pfam" id="PF08241"/>
    </source>
</evidence>
<feature type="domain" description="Methyltransferase type 11" evidence="4">
    <location>
        <begin position="41"/>
        <end position="133"/>
    </location>
</feature>
<evidence type="ECO:0000256" key="3">
    <source>
        <dbReference type="ARBA" id="ARBA00022679"/>
    </source>
</evidence>
<dbReference type="PANTHER" id="PTHR44942">
    <property type="entry name" value="METHYLTRANSF_11 DOMAIN-CONTAINING PROTEIN"/>
    <property type="match status" value="1"/>
</dbReference>
<protein>
    <submittedName>
        <fullName evidence="5">Methyltransferase domain-containing protein</fullName>
    </submittedName>
</protein>
<organism evidence="5 6">
    <name type="scientific">Lacicoccus qingdaonensis</name>
    <dbReference type="NCBI Taxonomy" id="576118"/>
    <lineage>
        <taxon>Bacteria</taxon>
        <taxon>Bacillati</taxon>
        <taxon>Bacillota</taxon>
        <taxon>Bacilli</taxon>
        <taxon>Bacillales</taxon>
        <taxon>Salinicoccaceae</taxon>
        <taxon>Lacicoccus</taxon>
    </lineage>
</organism>
<sequence>MSAIYDGIAAEYISNRETIPDELLSGLKARGIDFSGAKIADFGSGPGFLSDLLSAEGGIVDAVDPVEKFIDYGKEKFKDNNKVNFNLKRAESSGLPSKTYDIVFVLSGWHWFRRTEAIAEVERILKPDGCLIIADIHFERKTDVIKETMKIINHKRKKYKVDSRLYKEKNENLISNFPVRWIKEWQDHNFDIKDLYKRNYKVEYDRWELSRRLGTYRGLVEFKKKHRQKTLKKIDRHLNENYKDKKFKIGHELSVAILKNKN</sequence>
<dbReference type="STRING" id="576118.SAMN05216216_102172"/>
<reference evidence="6" key="1">
    <citation type="submission" date="2016-10" db="EMBL/GenBank/DDBJ databases">
        <authorList>
            <person name="Varghese N."/>
            <person name="Submissions S."/>
        </authorList>
    </citation>
    <scope>NUCLEOTIDE SEQUENCE [LARGE SCALE GENOMIC DNA]</scope>
    <source>
        <strain evidence="6">CGMCC 1.8895</strain>
    </source>
</reference>
<evidence type="ECO:0000256" key="1">
    <source>
        <dbReference type="ARBA" id="ARBA00008361"/>
    </source>
</evidence>
<keyword evidence="3 5" id="KW-0808">Transferase</keyword>
<gene>
    <name evidence="5" type="ORF">SAMN05216216_102172</name>
</gene>
<dbReference type="Proteomes" id="UP000199008">
    <property type="component" value="Unassembled WGS sequence"/>
</dbReference>
<dbReference type="InterPro" id="IPR051052">
    <property type="entry name" value="Diverse_substrate_MTase"/>
</dbReference>
<comment type="similarity">
    <text evidence="1">Belongs to the methyltransferase superfamily.</text>
</comment>
<proteinExistence type="inferred from homology"/>
<evidence type="ECO:0000313" key="6">
    <source>
        <dbReference type="Proteomes" id="UP000199008"/>
    </source>
</evidence>
<keyword evidence="2 5" id="KW-0489">Methyltransferase</keyword>
<dbReference type="Gene3D" id="3.40.50.150">
    <property type="entry name" value="Vaccinia Virus protein VP39"/>
    <property type="match status" value="1"/>
</dbReference>
<dbReference type="Pfam" id="PF08241">
    <property type="entry name" value="Methyltransf_11"/>
    <property type="match status" value="1"/>
</dbReference>